<gene>
    <name evidence="3" type="ordered locus">CNE_1c00160</name>
</gene>
<dbReference type="PANTHER" id="PTHR21266">
    <property type="entry name" value="IRON-SULFUR DOMAIN CONTAINING PROTEIN"/>
    <property type="match status" value="1"/>
</dbReference>
<dbReference type="HOGENOM" id="CLU_039484_1_2_4"/>
<dbReference type="KEGG" id="cnc:CNE_1c00160"/>
<dbReference type="InterPro" id="IPR050584">
    <property type="entry name" value="Cholesterol_7-desaturase"/>
</dbReference>
<dbReference type="AlphaFoldDB" id="G0ERV8"/>
<keyword evidence="1" id="KW-0560">Oxidoreductase</keyword>
<evidence type="ECO:0000313" key="4">
    <source>
        <dbReference type="Proteomes" id="UP000006798"/>
    </source>
</evidence>
<dbReference type="Proteomes" id="UP000006798">
    <property type="component" value="Chromosome 1"/>
</dbReference>
<dbReference type="GO" id="GO:0016491">
    <property type="term" value="F:oxidoreductase activity"/>
    <property type="evidence" value="ECO:0007669"/>
    <property type="project" value="UniProtKB-KW"/>
</dbReference>
<evidence type="ECO:0000313" key="3">
    <source>
        <dbReference type="EMBL" id="AEI75386.1"/>
    </source>
</evidence>
<name>G0ERV8_CUPNN</name>
<dbReference type="PANTHER" id="PTHR21266:SF60">
    <property type="entry name" value="3-KETOSTEROID-9-ALPHA-MONOOXYGENASE, OXYGENASE COMPONENT"/>
    <property type="match status" value="1"/>
</dbReference>
<proteinExistence type="predicted"/>
<dbReference type="SUPFAM" id="SSF55961">
    <property type="entry name" value="Bet v1-like"/>
    <property type="match status" value="1"/>
</dbReference>
<dbReference type="PROSITE" id="PS51257">
    <property type="entry name" value="PROKAR_LIPOPROTEIN"/>
    <property type="match status" value="1"/>
</dbReference>
<dbReference type="GeneID" id="34308031"/>
<dbReference type="InterPro" id="IPR044043">
    <property type="entry name" value="VanA_C_cat"/>
</dbReference>
<feature type="domain" description="Vanillate O-demethylase oxygenase-like C-terminal catalytic" evidence="2">
    <location>
        <begin position="107"/>
        <end position="280"/>
    </location>
</feature>
<protein>
    <recommendedName>
        <fullName evidence="2">Vanillate O-demethylase oxygenase-like C-terminal catalytic domain-containing protein</fullName>
    </recommendedName>
</protein>
<evidence type="ECO:0000256" key="1">
    <source>
        <dbReference type="ARBA" id="ARBA00023002"/>
    </source>
</evidence>
<dbReference type="RefSeq" id="WP_013955116.1">
    <property type="nucleotide sequence ID" value="NC_015726.1"/>
</dbReference>
<dbReference type="EMBL" id="CP002877">
    <property type="protein sequence ID" value="AEI75386.1"/>
    <property type="molecule type" value="Genomic_DNA"/>
</dbReference>
<reference evidence="3 4" key="1">
    <citation type="journal article" date="2011" name="J. Bacteriol.">
        <title>Complete genome sequence of the type strain Cupriavidus necator N-1.</title>
        <authorList>
            <person name="Poehlein A."/>
            <person name="Kusian B."/>
            <person name="Friedrich B."/>
            <person name="Daniel R."/>
            <person name="Bowien B."/>
        </authorList>
    </citation>
    <scope>NUCLEOTIDE SEQUENCE [LARGE SCALE GENOMIC DNA]</scope>
    <source>
        <strain evidence="4">ATCC 43291 / DSM 13513 / CCUG 52238 / LMG 8453 / N-1</strain>
    </source>
</reference>
<dbReference type="Gene3D" id="3.90.380.10">
    <property type="entry name" value="Naphthalene 1,2-dioxygenase Alpha Subunit, Chain A, domain 1"/>
    <property type="match status" value="1"/>
</dbReference>
<sequence length="289" mass="32657">MMKPYIDPALAGEWLVAAASASVAPGQTFQACVLGQAIAVTRDMAGGLRAQVRHDDASAQPEEIRVLEQYATIWIAFETPTRPLFAIDEFDQPGRRIIPCGAIGVHTSGLRIVENFLDMAHFPYVHTDWLGKEPHSAVAEYKVEWRQATDELWATDCRFWQPRAAPSADGGLDIVYTYRVMQPFTTMLYKSCPTRPGDVDFILLQVQPQDEEHSLVYSLLGYFDDVSSNAEMISFMQLIFAQDKPILESQVPRRLPLDPRTEVPARADAMSIAYRRWLRDKRLRFGVHA</sequence>
<evidence type="ECO:0000259" key="2">
    <source>
        <dbReference type="Pfam" id="PF19112"/>
    </source>
</evidence>
<organism evidence="3 4">
    <name type="scientific">Cupriavidus necator (strain ATCC 43291 / DSM 13513 / CCUG 52238 / LMG 8453 / N-1)</name>
    <name type="common">Ralstonia eutropha</name>
    <dbReference type="NCBI Taxonomy" id="1042878"/>
    <lineage>
        <taxon>Bacteria</taxon>
        <taxon>Pseudomonadati</taxon>
        <taxon>Pseudomonadota</taxon>
        <taxon>Betaproteobacteria</taxon>
        <taxon>Burkholderiales</taxon>
        <taxon>Burkholderiaceae</taxon>
        <taxon>Cupriavidus</taxon>
    </lineage>
</organism>
<dbReference type="Pfam" id="PF19112">
    <property type="entry name" value="VanA_C"/>
    <property type="match status" value="1"/>
</dbReference>
<accession>G0ERV8</accession>